<dbReference type="AlphaFoldDB" id="A0AAD3TVV4"/>
<sequence length="320" mass="34014">MYTGAAITQPDPASRHLELATLPLLPEEDSYVVAVRAAAACRDELGWELIDPQFFTERRQRVPGPEGAGVVLSAPPNATFKAGDEIMWSLDAWAAGSMREYTTVPVSAAARRPNLSWAEAAAVPLSAQTAWQGLFEQGGLRPVFDGNANKGKRVLVTGASGSVGSWALRLGAAAGAYMIGVGSGQRADEMRSAGAAEVVDYSRGGVAEWAQKNQVDLVLDCAGRDHEALWTAVKDGGTFLSIVSEHDPAATQPSGKKATAKWYLVRTRGPELARVADLIDERGWRPAIDSVHPFAKFQDAYDRVDGAAAGKVIVTVSEDP</sequence>
<reference evidence="2" key="2">
    <citation type="submission" date="2023-06" db="EMBL/GenBank/DDBJ databases">
        <authorList>
            <person name="Kobayashi Y."/>
            <person name="Kayamori A."/>
            <person name="Aoki K."/>
            <person name="Shiwa Y."/>
            <person name="Fujita N."/>
            <person name="Sugita T."/>
            <person name="Iwasaki W."/>
            <person name="Tanaka N."/>
            <person name="Takashima M."/>
        </authorList>
    </citation>
    <scope>NUCLEOTIDE SEQUENCE</scope>
    <source>
        <strain evidence="2">HIS016</strain>
    </source>
</reference>
<dbReference type="EMBL" id="BTCM01000004">
    <property type="protein sequence ID" value="GMK57469.1"/>
    <property type="molecule type" value="Genomic_DNA"/>
</dbReference>
<feature type="domain" description="Enoyl reductase (ER)" evidence="1">
    <location>
        <begin position="13"/>
        <end position="314"/>
    </location>
</feature>
<accession>A0AAD3TVV4</accession>
<name>A0AAD3TVV4_9TREE</name>
<dbReference type="InterPro" id="IPR050700">
    <property type="entry name" value="YIM1/Zinc_Alcohol_DH_Fams"/>
</dbReference>
<dbReference type="GO" id="GO:0005739">
    <property type="term" value="C:mitochondrion"/>
    <property type="evidence" value="ECO:0007669"/>
    <property type="project" value="TreeGrafter"/>
</dbReference>
<dbReference type="InterPro" id="IPR020843">
    <property type="entry name" value="ER"/>
</dbReference>
<evidence type="ECO:0000313" key="2">
    <source>
        <dbReference type="EMBL" id="GMK57469.1"/>
    </source>
</evidence>
<dbReference type="InterPro" id="IPR036291">
    <property type="entry name" value="NAD(P)-bd_dom_sf"/>
</dbReference>
<comment type="caution">
    <text evidence="2">The sequence shown here is derived from an EMBL/GenBank/DDBJ whole genome shotgun (WGS) entry which is preliminary data.</text>
</comment>
<evidence type="ECO:0000259" key="1">
    <source>
        <dbReference type="SMART" id="SM00829"/>
    </source>
</evidence>
<dbReference type="GO" id="GO:0016491">
    <property type="term" value="F:oxidoreductase activity"/>
    <property type="evidence" value="ECO:0007669"/>
    <property type="project" value="InterPro"/>
</dbReference>
<dbReference type="PANTHER" id="PTHR11695:SF647">
    <property type="entry name" value="ENOYL REDUCTASE (ER) DOMAIN-CONTAINING PROTEIN"/>
    <property type="match status" value="1"/>
</dbReference>
<dbReference type="PANTHER" id="PTHR11695">
    <property type="entry name" value="ALCOHOL DEHYDROGENASE RELATED"/>
    <property type="match status" value="1"/>
</dbReference>
<dbReference type="CDD" id="cd05289">
    <property type="entry name" value="MDR_like_2"/>
    <property type="match status" value="1"/>
</dbReference>
<dbReference type="SUPFAM" id="SSF50129">
    <property type="entry name" value="GroES-like"/>
    <property type="match status" value="1"/>
</dbReference>
<dbReference type="Proteomes" id="UP001222932">
    <property type="component" value="Unassembled WGS sequence"/>
</dbReference>
<dbReference type="InterPro" id="IPR011032">
    <property type="entry name" value="GroES-like_sf"/>
</dbReference>
<dbReference type="Gene3D" id="3.40.50.720">
    <property type="entry name" value="NAD(P)-binding Rossmann-like Domain"/>
    <property type="match status" value="1"/>
</dbReference>
<proteinExistence type="predicted"/>
<gene>
    <name evidence="2" type="ORF">CspeluHIS016_0403030</name>
</gene>
<dbReference type="Pfam" id="PF13602">
    <property type="entry name" value="ADH_zinc_N_2"/>
    <property type="match status" value="1"/>
</dbReference>
<keyword evidence="3" id="KW-1185">Reference proteome</keyword>
<organism evidence="2 3">
    <name type="scientific">Cutaneotrichosporon spelunceum</name>
    <dbReference type="NCBI Taxonomy" id="1672016"/>
    <lineage>
        <taxon>Eukaryota</taxon>
        <taxon>Fungi</taxon>
        <taxon>Dikarya</taxon>
        <taxon>Basidiomycota</taxon>
        <taxon>Agaricomycotina</taxon>
        <taxon>Tremellomycetes</taxon>
        <taxon>Trichosporonales</taxon>
        <taxon>Trichosporonaceae</taxon>
        <taxon>Cutaneotrichosporon</taxon>
    </lineage>
</organism>
<evidence type="ECO:0000313" key="3">
    <source>
        <dbReference type="Proteomes" id="UP001222932"/>
    </source>
</evidence>
<reference evidence="2" key="1">
    <citation type="journal article" date="2023" name="BMC Genomics">
        <title>Chromosome-level genome assemblies of Cutaneotrichosporon spp. (Trichosporonales, Basidiomycota) reveal imbalanced evolution between nucleotide sequences and chromosome synteny.</title>
        <authorList>
            <person name="Kobayashi Y."/>
            <person name="Kayamori A."/>
            <person name="Aoki K."/>
            <person name="Shiwa Y."/>
            <person name="Matsutani M."/>
            <person name="Fujita N."/>
            <person name="Sugita T."/>
            <person name="Iwasaki W."/>
            <person name="Tanaka N."/>
            <person name="Takashima M."/>
        </authorList>
    </citation>
    <scope>NUCLEOTIDE SEQUENCE</scope>
    <source>
        <strain evidence="2">HIS016</strain>
    </source>
</reference>
<dbReference type="SUPFAM" id="SSF51735">
    <property type="entry name" value="NAD(P)-binding Rossmann-fold domains"/>
    <property type="match status" value="1"/>
</dbReference>
<dbReference type="SMART" id="SM00829">
    <property type="entry name" value="PKS_ER"/>
    <property type="match status" value="1"/>
</dbReference>
<protein>
    <recommendedName>
        <fullName evidence="1">Enoyl reductase (ER) domain-containing protein</fullName>
    </recommendedName>
</protein>
<dbReference type="Gene3D" id="3.90.180.10">
    <property type="entry name" value="Medium-chain alcohol dehydrogenases, catalytic domain"/>
    <property type="match status" value="1"/>
</dbReference>